<dbReference type="InterPro" id="IPR038371">
    <property type="entry name" value="Cu_polyphenol_OxRdtase_sf"/>
</dbReference>
<evidence type="ECO:0000256" key="7">
    <source>
        <dbReference type="ARBA" id="ARBA00022833"/>
    </source>
</evidence>
<name>A0A226BYZ2_9FIRM</name>
<dbReference type="AlphaFoldDB" id="A0A226BYZ2"/>
<dbReference type="InterPro" id="IPR003730">
    <property type="entry name" value="Cu_polyphenol_OxRdtase"/>
</dbReference>
<keyword evidence="4" id="KW-0808">Transferase</keyword>
<dbReference type="PANTHER" id="PTHR30616">
    <property type="entry name" value="UNCHARACTERIZED PROTEIN YFIH"/>
    <property type="match status" value="1"/>
</dbReference>
<evidence type="ECO:0000256" key="4">
    <source>
        <dbReference type="ARBA" id="ARBA00022679"/>
    </source>
</evidence>
<comment type="catalytic activity">
    <reaction evidence="9">
        <text>adenosine + phosphate = alpha-D-ribose 1-phosphate + adenine</text>
        <dbReference type="Rhea" id="RHEA:27642"/>
        <dbReference type="ChEBI" id="CHEBI:16335"/>
        <dbReference type="ChEBI" id="CHEBI:16708"/>
        <dbReference type="ChEBI" id="CHEBI:43474"/>
        <dbReference type="ChEBI" id="CHEBI:57720"/>
        <dbReference type="EC" id="2.4.2.1"/>
    </reaction>
    <physiologicalReaction direction="left-to-right" evidence="9">
        <dbReference type="Rhea" id="RHEA:27643"/>
    </physiologicalReaction>
</comment>
<dbReference type="PANTHER" id="PTHR30616:SF2">
    <property type="entry name" value="PURINE NUCLEOSIDE PHOSPHORYLASE LACC1"/>
    <property type="match status" value="1"/>
</dbReference>
<dbReference type="Proteomes" id="UP000214588">
    <property type="component" value="Unassembled WGS sequence"/>
</dbReference>
<dbReference type="OrthoDB" id="4279at2"/>
<dbReference type="Gene3D" id="3.60.140.10">
    <property type="entry name" value="CNF1/YfiH-like putative cysteine hydrolases"/>
    <property type="match status" value="1"/>
</dbReference>
<evidence type="ECO:0000256" key="2">
    <source>
        <dbReference type="ARBA" id="ARBA00003215"/>
    </source>
</evidence>
<sequence length="271" mass="30304">MSDRNMKFTEGKNGIVYLTTDFFSSKEVNLAFSTRFGGVSKEPYNSLNLGFSVQDNKDNVKNNRIRFVKGVNCDPERVVFGNQVHGDNIEIIESLGSKGMLINDEMGIERTDGLITLTKNVTLLGSFADCVPIFFYEPKLELVGLVHAGWKGTFSEIGKKSVLKILELGGNVEDIKVIIGPSIGVCCYQVGDELYKKAQGLSYKSEIFLKKQSGLYLDLWKTNFLQLQEAGVLIKNIMVSNMCTFCNYDIFFSYRRGGKKTGRMMGLISLK</sequence>
<evidence type="ECO:0000256" key="3">
    <source>
        <dbReference type="ARBA" id="ARBA00007353"/>
    </source>
</evidence>
<protein>
    <recommendedName>
        <fullName evidence="11">Purine nucleoside phosphorylase</fullName>
    </recommendedName>
</protein>
<keyword evidence="5" id="KW-0479">Metal-binding</keyword>
<comment type="catalytic activity">
    <reaction evidence="1">
        <text>inosine + phosphate = alpha-D-ribose 1-phosphate + hypoxanthine</text>
        <dbReference type="Rhea" id="RHEA:27646"/>
        <dbReference type="ChEBI" id="CHEBI:17368"/>
        <dbReference type="ChEBI" id="CHEBI:17596"/>
        <dbReference type="ChEBI" id="CHEBI:43474"/>
        <dbReference type="ChEBI" id="CHEBI:57720"/>
        <dbReference type="EC" id="2.4.2.1"/>
    </reaction>
    <physiologicalReaction direction="left-to-right" evidence="1">
        <dbReference type="Rhea" id="RHEA:27647"/>
    </physiologicalReaction>
</comment>
<dbReference type="Pfam" id="PF02578">
    <property type="entry name" value="Cu-oxidase_4"/>
    <property type="match status" value="1"/>
</dbReference>
<keyword evidence="7" id="KW-0862">Zinc</keyword>
<dbReference type="EMBL" id="NIQC01000007">
    <property type="protein sequence ID" value="OWZ84141.1"/>
    <property type="molecule type" value="Genomic_DNA"/>
</dbReference>
<organism evidence="12 13">
    <name type="scientific">Natranaerobius trueperi</name>
    <dbReference type="NCBI Taxonomy" id="759412"/>
    <lineage>
        <taxon>Bacteria</taxon>
        <taxon>Bacillati</taxon>
        <taxon>Bacillota</taxon>
        <taxon>Clostridia</taxon>
        <taxon>Natranaerobiales</taxon>
        <taxon>Natranaerobiaceae</taxon>
        <taxon>Natranaerobius</taxon>
    </lineage>
</organism>
<evidence type="ECO:0000313" key="12">
    <source>
        <dbReference type="EMBL" id="OWZ84141.1"/>
    </source>
</evidence>
<dbReference type="NCBIfam" id="TIGR00726">
    <property type="entry name" value="peptidoglycan editing factor PgeF"/>
    <property type="match status" value="1"/>
</dbReference>
<dbReference type="InterPro" id="IPR011324">
    <property type="entry name" value="Cytotoxic_necrot_fac-like_cat"/>
</dbReference>
<comment type="catalytic activity">
    <reaction evidence="10">
        <text>S-methyl-5'-thioadenosine + phosphate = 5-(methylsulfanyl)-alpha-D-ribose 1-phosphate + adenine</text>
        <dbReference type="Rhea" id="RHEA:11852"/>
        <dbReference type="ChEBI" id="CHEBI:16708"/>
        <dbReference type="ChEBI" id="CHEBI:17509"/>
        <dbReference type="ChEBI" id="CHEBI:43474"/>
        <dbReference type="ChEBI" id="CHEBI:58533"/>
        <dbReference type="EC" id="2.4.2.28"/>
    </reaction>
    <physiologicalReaction direction="left-to-right" evidence="10">
        <dbReference type="Rhea" id="RHEA:11853"/>
    </physiologicalReaction>
</comment>
<evidence type="ECO:0000256" key="9">
    <source>
        <dbReference type="ARBA" id="ARBA00048968"/>
    </source>
</evidence>
<evidence type="ECO:0000313" key="13">
    <source>
        <dbReference type="Proteomes" id="UP000214588"/>
    </source>
</evidence>
<gene>
    <name evidence="12" type="ORF">CDO51_04535</name>
</gene>
<evidence type="ECO:0000256" key="10">
    <source>
        <dbReference type="ARBA" id="ARBA00049893"/>
    </source>
</evidence>
<dbReference type="RefSeq" id="WP_089023119.1">
    <property type="nucleotide sequence ID" value="NZ_NIQC01000007.1"/>
</dbReference>
<evidence type="ECO:0000256" key="11">
    <source>
        <dbReference type="RuleBase" id="RU361274"/>
    </source>
</evidence>
<proteinExistence type="inferred from homology"/>
<dbReference type="CDD" id="cd16833">
    <property type="entry name" value="YfiH"/>
    <property type="match status" value="1"/>
</dbReference>
<comment type="catalytic activity">
    <reaction evidence="8">
        <text>adenosine + H2O + H(+) = inosine + NH4(+)</text>
        <dbReference type="Rhea" id="RHEA:24408"/>
        <dbReference type="ChEBI" id="CHEBI:15377"/>
        <dbReference type="ChEBI" id="CHEBI:15378"/>
        <dbReference type="ChEBI" id="CHEBI:16335"/>
        <dbReference type="ChEBI" id="CHEBI:17596"/>
        <dbReference type="ChEBI" id="CHEBI:28938"/>
        <dbReference type="EC" id="3.5.4.4"/>
    </reaction>
    <physiologicalReaction direction="left-to-right" evidence="8">
        <dbReference type="Rhea" id="RHEA:24409"/>
    </physiologicalReaction>
</comment>
<comment type="caution">
    <text evidence="12">The sequence shown here is derived from an EMBL/GenBank/DDBJ whole genome shotgun (WGS) entry which is preliminary data.</text>
</comment>
<evidence type="ECO:0000256" key="6">
    <source>
        <dbReference type="ARBA" id="ARBA00022801"/>
    </source>
</evidence>
<keyword evidence="6" id="KW-0378">Hydrolase</keyword>
<keyword evidence="13" id="KW-1185">Reference proteome</keyword>
<dbReference type="GO" id="GO:0017061">
    <property type="term" value="F:S-methyl-5-thioadenosine phosphorylase activity"/>
    <property type="evidence" value="ECO:0007669"/>
    <property type="project" value="UniProtKB-EC"/>
</dbReference>
<reference evidence="12 13" key="1">
    <citation type="submission" date="2017-06" db="EMBL/GenBank/DDBJ databases">
        <title>Draft Genome Sequence of Natranaerobius trueperi halophilic, alkalithermophilic bacteria from soda lakes.</title>
        <authorList>
            <person name="Zhao B."/>
        </authorList>
    </citation>
    <scope>NUCLEOTIDE SEQUENCE [LARGE SCALE GENOMIC DNA]</scope>
    <source>
        <strain evidence="12 13">DSM 18760</strain>
    </source>
</reference>
<dbReference type="SUPFAM" id="SSF64438">
    <property type="entry name" value="CNF1/YfiH-like putative cysteine hydrolases"/>
    <property type="match status" value="1"/>
</dbReference>
<dbReference type="GO" id="GO:0016787">
    <property type="term" value="F:hydrolase activity"/>
    <property type="evidence" value="ECO:0007669"/>
    <property type="project" value="UniProtKB-KW"/>
</dbReference>
<comment type="function">
    <text evidence="2">Purine nucleoside enzyme that catalyzes the phosphorolysis of adenosine and inosine nucleosides, yielding D-ribose 1-phosphate and the respective free bases, adenine and hypoxanthine. Also catalyzes the phosphorolysis of S-methyl-5'-thioadenosine into adenine and S-methyl-5-thio-alpha-D-ribose 1-phosphate. Also has adenosine deaminase activity.</text>
</comment>
<evidence type="ECO:0000256" key="1">
    <source>
        <dbReference type="ARBA" id="ARBA00000553"/>
    </source>
</evidence>
<accession>A0A226BYZ2</accession>
<evidence type="ECO:0000256" key="8">
    <source>
        <dbReference type="ARBA" id="ARBA00047989"/>
    </source>
</evidence>
<comment type="similarity">
    <text evidence="3 11">Belongs to the purine nucleoside phosphorylase YfiH/LACC1 family.</text>
</comment>
<evidence type="ECO:0000256" key="5">
    <source>
        <dbReference type="ARBA" id="ARBA00022723"/>
    </source>
</evidence>
<dbReference type="GO" id="GO:0005507">
    <property type="term" value="F:copper ion binding"/>
    <property type="evidence" value="ECO:0007669"/>
    <property type="project" value="TreeGrafter"/>
</dbReference>